<sequence length="871" mass="94395">MAFTHPHTKSADMSSSPSLPSLSQLFSSMPLRPPSGSKATPSPADALPEFSSASSLHRQVRSSGEDASQPSVKRLGLEERYGLGNGNKLPGKGTKARGEEKVPTFRKPGVSQEEDPEPIKRDIVAVESKGSAILVKDSDTLPPKKSRKKKSKDEGETQTKIKKTKITKPGAARSTDKPKKAASTTKKPKEPIATLAELPVGTQAEDAQAREEFRELCLEKAIPLRKEWTPVRDTMQAPNHSDDVERSTASAPCSDAPAAKVLPVACIGKLLGDFGFAQKDDGSAPAFEVTRKVDGEAMVKRRKIELVNGVCAPPAKKSQRTKSPKRKPQTVTGKATAPFVAVESLETRSVLQYFGASVVGSEPDTNGQINQTKTPVIVRRRSPVKKTAKPRSTTAKAKKQKQPILLSPESAMKTARDQEVLFGTSSQLAREDSPTFLKNPQKAMNESEYIDDEWGLSAVPSAKFKPYNSSALTRSRDLWSVASRDLSGALLNAEVVDLSVTPKPHKIVAHSIAVPMVPKVGEIQQKAKEDGRPGNELADLQSVPTLNLDATPALQQQIQEPEPELVIPRSVAEAALKKRPKSRSPVKKAAGAKPALDKMPNYKGFTDVQLSKEVASYGFKSIKRREAMIVLLERCWESKVAMALEEVPVNANVPQPTTHNAVDEQSKGSSPAKKKGRPSKAAAAKVPSAEEANDMTPKKPRGRPRKDSTATTSSPRRKRKATSPKGSRAEAAALAGDEIYDSSPPTPSPPRRRFPPKSPGQLPLSQSLGASTISDTDSDKGARTRLFENMSKAITTFPPTSDVGNLTFHEKILMYEPVVLEDLTVWLNTEGLGRVGEDEEVSPGLVKAWCEERSVCCLWRENLRGGARSRW</sequence>
<name>A0AAE0DNK5_9LECA</name>
<evidence type="ECO:0000256" key="4">
    <source>
        <dbReference type="ARBA" id="ARBA00022763"/>
    </source>
</evidence>
<dbReference type="InterPro" id="IPR018574">
    <property type="entry name" value="Structure-sp_endonuc_su_Slx4"/>
</dbReference>
<comment type="subcellular location">
    <subcellularLocation>
        <location evidence="1 9">Nucleus</location>
    </subcellularLocation>
</comment>
<dbReference type="GO" id="GO:0033557">
    <property type="term" value="C:Slx1-Slx4 complex"/>
    <property type="evidence" value="ECO:0007669"/>
    <property type="project" value="UniProtKB-UniRule"/>
</dbReference>
<protein>
    <recommendedName>
        <fullName evidence="8 9">Structure-specific endonuclease subunit SLX4</fullName>
    </recommendedName>
</protein>
<keyword evidence="12" id="KW-1185">Reference proteome</keyword>
<evidence type="ECO:0000256" key="3">
    <source>
        <dbReference type="ARBA" id="ARBA00022553"/>
    </source>
</evidence>
<keyword evidence="6 9" id="KW-0234">DNA repair</keyword>
<feature type="region of interest" description="Disordered" evidence="10">
    <location>
        <begin position="1"/>
        <end position="206"/>
    </location>
</feature>
<feature type="compositionally biased region" description="Basic residues" evidence="10">
    <location>
        <begin position="577"/>
        <end position="586"/>
    </location>
</feature>
<dbReference type="Proteomes" id="UP001276659">
    <property type="component" value="Unassembled WGS sequence"/>
</dbReference>
<comment type="caution">
    <text evidence="11">The sequence shown here is derived from an EMBL/GenBank/DDBJ whole genome shotgun (WGS) entry which is preliminary data.</text>
</comment>
<feature type="region of interest" description="Disordered" evidence="10">
    <location>
        <begin position="652"/>
        <end position="779"/>
    </location>
</feature>
<dbReference type="GO" id="GO:0006260">
    <property type="term" value="P:DNA replication"/>
    <property type="evidence" value="ECO:0007669"/>
    <property type="project" value="InterPro"/>
</dbReference>
<dbReference type="Pfam" id="PF09494">
    <property type="entry name" value="Slx4"/>
    <property type="match status" value="1"/>
</dbReference>
<evidence type="ECO:0000313" key="11">
    <source>
        <dbReference type="EMBL" id="KAK3173683.1"/>
    </source>
</evidence>
<dbReference type="HAMAP" id="MF_03110">
    <property type="entry name" value="Endonuc_su_Slx4"/>
    <property type="match status" value="1"/>
</dbReference>
<evidence type="ECO:0000256" key="9">
    <source>
        <dbReference type="HAMAP-Rule" id="MF_03110"/>
    </source>
</evidence>
<comment type="similarity">
    <text evidence="2 9">Belongs to the SLX4 family.</text>
</comment>
<evidence type="ECO:0000256" key="10">
    <source>
        <dbReference type="SAM" id="MobiDB-lite"/>
    </source>
</evidence>
<comment type="PTM">
    <text evidence="9">Phosphorylated in response to DNA damage.</text>
</comment>
<dbReference type="InterPro" id="IPR017956">
    <property type="entry name" value="AT_hook_DNA-bd_motif"/>
</dbReference>
<organism evidence="11 12">
    <name type="scientific">Lepraria neglecta</name>
    <dbReference type="NCBI Taxonomy" id="209136"/>
    <lineage>
        <taxon>Eukaryota</taxon>
        <taxon>Fungi</taxon>
        <taxon>Dikarya</taxon>
        <taxon>Ascomycota</taxon>
        <taxon>Pezizomycotina</taxon>
        <taxon>Lecanoromycetes</taxon>
        <taxon>OSLEUM clade</taxon>
        <taxon>Lecanoromycetidae</taxon>
        <taxon>Lecanorales</taxon>
        <taxon>Lecanorineae</taxon>
        <taxon>Stereocaulaceae</taxon>
        <taxon>Lepraria</taxon>
    </lineage>
</organism>
<accession>A0AAE0DNK5</accession>
<keyword evidence="3 9" id="KW-0597">Phosphoprotein</keyword>
<evidence type="ECO:0000256" key="8">
    <source>
        <dbReference type="ARBA" id="ARBA00029496"/>
    </source>
</evidence>
<feature type="compositionally biased region" description="Low complexity" evidence="10">
    <location>
        <begin position="679"/>
        <end position="690"/>
    </location>
</feature>
<comment type="function">
    <text evidence="9">Regulatory subunit of the SLX1-SLX4 structure-specific endonuclease that resolves DNA secondary structures generated during DNA repair and recombination. Has endonuclease activity towards branched DNA substrates, introducing single-strand cuts in duplex DNA close to junctions with ss-DNA.</text>
</comment>
<dbReference type="AlphaFoldDB" id="A0AAE0DNK5"/>
<feature type="compositionally biased region" description="Basic residues" evidence="10">
    <location>
        <begin position="317"/>
        <end position="328"/>
    </location>
</feature>
<dbReference type="GO" id="GO:0003677">
    <property type="term" value="F:DNA binding"/>
    <property type="evidence" value="ECO:0007669"/>
    <property type="project" value="InterPro"/>
</dbReference>
<evidence type="ECO:0000256" key="2">
    <source>
        <dbReference type="ARBA" id="ARBA00006661"/>
    </source>
</evidence>
<keyword evidence="5 9" id="KW-0233">DNA recombination</keyword>
<evidence type="ECO:0000256" key="6">
    <source>
        <dbReference type="ARBA" id="ARBA00023204"/>
    </source>
</evidence>
<feature type="compositionally biased region" description="Polar residues" evidence="10">
    <location>
        <begin position="51"/>
        <end position="71"/>
    </location>
</feature>
<dbReference type="EMBL" id="JASNWA010000007">
    <property type="protein sequence ID" value="KAK3173683.1"/>
    <property type="molecule type" value="Genomic_DNA"/>
</dbReference>
<evidence type="ECO:0000256" key="5">
    <source>
        <dbReference type="ARBA" id="ARBA00023172"/>
    </source>
</evidence>
<feature type="region of interest" description="Disordered" evidence="10">
    <location>
        <begin position="381"/>
        <end position="403"/>
    </location>
</feature>
<feature type="compositionally biased region" description="Polar residues" evidence="10">
    <location>
        <begin position="763"/>
        <end position="775"/>
    </location>
</feature>
<comment type="subunit">
    <text evidence="9">Forms a heterodimer with SLX1.</text>
</comment>
<evidence type="ECO:0000313" key="12">
    <source>
        <dbReference type="Proteomes" id="UP001276659"/>
    </source>
</evidence>
<evidence type="ECO:0000256" key="1">
    <source>
        <dbReference type="ARBA" id="ARBA00004123"/>
    </source>
</evidence>
<dbReference type="GO" id="GO:0017108">
    <property type="term" value="F:5'-flap endonuclease activity"/>
    <property type="evidence" value="ECO:0007669"/>
    <property type="project" value="InterPro"/>
</dbReference>
<reference evidence="11" key="1">
    <citation type="submission" date="2022-11" db="EMBL/GenBank/DDBJ databases">
        <title>Chromosomal genome sequence assembly and mating type (MAT) locus characterization of the leprose asexual lichenized fungus Lepraria neglecta (Nyl.) Erichsen.</title>
        <authorList>
            <person name="Allen J.L."/>
            <person name="Pfeffer B."/>
        </authorList>
    </citation>
    <scope>NUCLEOTIDE SEQUENCE</scope>
    <source>
        <strain evidence="11">Allen 5258</strain>
    </source>
</reference>
<dbReference type="GO" id="GO:0006281">
    <property type="term" value="P:DNA repair"/>
    <property type="evidence" value="ECO:0007669"/>
    <property type="project" value="UniProtKB-UniRule"/>
</dbReference>
<feature type="compositionally biased region" description="Low complexity" evidence="10">
    <location>
        <begin position="14"/>
        <end position="30"/>
    </location>
</feature>
<feature type="region of interest" description="Disordered" evidence="10">
    <location>
        <begin position="229"/>
        <end position="254"/>
    </location>
</feature>
<keyword evidence="7 9" id="KW-0539">Nucleus</keyword>
<feature type="region of interest" description="Disordered" evidence="10">
    <location>
        <begin position="576"/>
        <end position="598"/>
    </location>
</feature>
<dbReference type="CDD" id="cd22999">
    <property type="entry name" value="SAP_SLX4"/>
    <property type="match status" value="1"/>
</dbReference>
<dbReference type="InterPro" id="IPR027784">
    <property type="entry name" value="Slx4_ascomycetes"/>
</dbReference>
<feature type="region of interest" description="Disordered" evidence="10">
    <location>
        <begin position="311"/>
        <end position="333"/>
    </location>
</feature>
<proteinExistence type="inferred from homology"/>
<evidence type="ECO:0000256" key="7">
    <source>
        <dbReference type="ARBA" id="ARBA00023242"/>
    </source>
</evidence>
<dbReference type="GO" id="GO:0006310">
    <property type="term" value="P:DNA recombination"/>
    <property type="evidence" value="ECO:0007669"/>
    <property type="project" value="UniProtKB-UniRule"/>
</dbReference>
<gene>
    <name evidence="9" type="primary">SLX4</name>
    <name evidence="11" type="ORF">OEA41_007015</name>
</gene>
<dbReference type="SMART" id="SM00384">
    <property type="entry name" value="AT_hook"/>
    <property type="match status" value="2"/>
</dbReference>
<keyword evidence="4 9" id="KW-0227">DNA damage</keyword>